<evidence type="ECO:0000313" key="6">
    <source>
        <dbReference type="EMBL" id="GAA3392631.1"/>
    </source>
</evidence>
<proteinExistence type="inferred from homology"/>
<dbReference type="SUPFAM" id="SSF53850">
    <property type="entry name" value="Periplasmic binding protein-like II"/>
    <property type="match status" value="1"/>
</dbReference>
<dbReference type="InterPro" id="IPR030678">
    <property type="entry name" value="Peptide/Ni-bd"/>
</dbReference>
<dbReference type="PROSITE" id="PS51257">
    <property type="entry name" value="PROKAR_LIPOPROTEIN"/>
    <property type="match status" value="1"/>
</dbReference>
<comment type="caution">
    <text evidence="6">The sequence shown here is derived from an EMBL/GenBank/DDBJ whole genome shotgun (WGS) entry which is preliminary data.</text>
</comment>
<organism evidence="6 7">
    <name type="scientific">Cryptosporangium minutisporangium</name>
    <dbReference type="NCBI Taxonomy" id="113569"/>
    <lineage>
        <taxon>Bacteria</taxon>
        <taxon>Bacillati</taxon>
        <taxon>Actinomycetota</taxon>
        <taxon>Actinomycetes</taxon>
        <taxon>Cryptosporangiales</taxon>
        <taxon>Cryptosporangiaceae</taxon>
        <taxon>Cryptosporangium</taxon>
    </lineage>
</organism>
<dbReference type="PANTHER" id="PTHR30290">
    <property type="entry name" value="PERIPLASMIC BINDING COMPONENT OF ABC TRANSPORTER"/>
    <property type="match status" value="1"/>
</dbReference>
<feature type="signal peptide" evidence="4">
    <location>
        <begin position="1"/>
        <end position="22"/>
    </location>
</feature>
<reference evidence="7" key="1">
    <citation type="journal article" date="2019" name="Int. J. Syst. Evol. Microbiol.">
        <title>The Global Catalogue of Microorganisms (GCM) 10K type strain sequencing project: providing services to taxonomists for standard genome sequencing and annotation.</title>
        <authorList>
            <consortium name="The Broad Institute Genomics Platform"/>
            <consortium name="The Broad Institute Genome Sequencing Center for Infectious Disease"/>
            <person name="Wu L."/>
            <person name="Ma J."/>
        </authorList>
    </citation>
    <scope>NUCLEOTIDE SEQUENCE [LARGE SCALE GENOMIC DNA]</scope>
    <source>
        <strain evidence="7">JCM 9458</strain>
    </source>
</reference>
<dbReference type="EMBL" id="BAAAYN010000038">
    <property type="protein sequence ID" value="GAA3392631.1"/>
    <property type="molecule type" value="Genomic_DNA"/>
</dbReference>
<name>A0ABP6T556_9ACTN</name>
<keyword evidence="7" id="KW-1185">Reference proteome</keyword>
<evidence type="ECO:0000256" key="3">
    <source>
        <dbReference type="ARBA" id="ARBA00022729"/>
    </source>
</evidence>
<evidence type="ECO:0000256" key="4">
    <source>
        <dbReference type="SAM" id="SignalP"/>
    </source>
</evidence>
<dbReference type="Gene3D" id="3.10.105.10">
    <property type="entry name" value="Dipeptide-binding Protein, Domain 3"/>
    <property type="match status" value="1"/>
</dbReference>
<dbReference type="InterPro" id="IPR000914">
    <property type="entry name" value="SBP_5_dom"/>
</dbReference>
<comment type="similarity">
    <text evidence="1">Belongs to the bacterial solute-binding protein 5 family.</text>
</comment>
<dbReference type="Gene3D" id="3.40.190.10">
    <property type="entry name" value="Periplasmic binding protein-like II"/>
    <property type="match status" value="1"/>
</dbReference>
<dbReference type="InterPro" id="IPR039424">
    <property type="entry name" value="SBP_5"/>
</dbReference>
<dbReference type="PIRSF" id="PIRSF002741">
    <property type="entry name" value="MppA"/>
    <property type="match status" value="1"/>
</dbReference>
<keyword evidence="2" id="KW-0813">Transport</keyword>
<feature type="domain" description="Solute-binding protein family 5" evidence="5">
    <location>
        <begin position="76"/>
        <end position="403"/>
    </location>
</feature>
<evidence type="ECO:0000313" key="7">
    <source>
        <dbReference type="Proteomes" id="UP001501676"/>
    </source>
</evidence>
<accession>A0ABP6T556</accession>
<evidence type="ECO:0000256" key="1">
    <source>
        <dbReference type="ARBA" id="ARBA00005695"/>
    </source>
</evidence>
<dbReference type="Proteomes" id="UP001501676">
    <property type="component" value="Unassembled WGS sequence"/>
</dbReference>
<evidence type="ECO:0000259" key="5">
    <source>
        <dbReference type="Pfam" id="PF00496"/>
    </source>
</evidence>
<gene>
    <name evidence="6" type="ORF">GCM10020369_55110</name>
</gene>
<dbReference type="RefSeq" id="WP_345731132.1">
    <property type="nucleotide sequence ID" value="NZ_BAAAYN010000038.1"/>
</dbReference>
<keyword evidence="3 4" id="KW-0732">Signal</keyword>
<evidence type="ECO:0000256" key="2">
    <source>
        <dbReference type="ARBA" id="ARBA00022448"/>
    </source>
</evidence>
<dbReference type="Pfam" id="PF00496">
    <property type="entry name" value="SBP_bac_5"/>
    <property type="match status" value="1"/>
</dbReference>
<dbReference type="PANTHER" id="PTHR30290:SF9">
    <property type="entry name" value="OLIGOPEPTIDE-BINDING PROTEIN APPA"/>
    <property type="match status" value="1"/>
</dbReference>
<protein>
    <recommendedName>
        <fullName evidence="5">Solute-binding protein family 5 domain-containing protein</fullName>
    </recommendedName>
</protein>
<sequence length="508" mass="53656">MRRHRSAASLLTGLVALSLALAGCSGDSGNSSESGSATLNVNAGGFPENWAPGQRLEAGFLRLPYENLVAKSRDGKFSPVLATEWKETDKALTLTLREGVTFHDGTPFNAAAVKANLEFVRDGATAFGGPLKAITTIDTPDEKTVTLNLARPTPSLLTTLSTRAAPMASPAALKDGSIAKKPIGTSPWAYDEAASTPGTTMTFTKFEEYWGGTDAVAFDTVKLFNIEDENAAAGALTSGQVDVTIAQPEQVDQLTGTPGVETVDYAAIRNNVIFFDRGPGGAFADVRVRQAACYAMDNTVTGKLASAEPSKQHFAEGELGYNAQITGYSHDLAKAEQLMAAAGNPKVTGTVLAAPFTKSEVEVYADQMSKAGITIKVQTAAPPQFQSEWNSGKYPVGMANNDQIHPYEWYKAYFAAQAPGNPSKAESPALKAAAEKAIAAGSTPEAEQLWGEVTKIISEEALTCSHLKGTEVIAYQSNKVEGVAVPAEAWEPNLINWRDLKPASGTAK</sequence>
<feature type="chain" id="PRO_5045156414" description="Solute-binding protein family 5 domain-containing protein" evidence="4">
    <location>
        <begin position="23"/>
        <end position="508"/>
    </location>
</feature>